<keyword evidence="6 7" id="KW-0472">Membrane</keyword>
<dbReference type="InterPro" id="IPR050790">
    <property type="entry name" value="ExbB/TolQ_transport"/>
</dbReference>
<reference evidence="9" key="1">
    <citation type="submission" date="2018-05" db="EMBL/GenBank/DDBJ databases">
        <authorList>
            <person name="Lanie J.A."/>
            <person name="Ng W.-L."/>
            <person name="Kazmierczak K.M."/>
            <person name="Andrzejewski T.M."/>
            <person name="Davidsen T.M."/>
            <person name="Wayne K.J."/>
            <person name="Tettelin H."/>
            <person name="Glass J.I."/>
            <person name="Rusch D."/>
            <person name="Podicherti R."/>
            <person name="Tsui H.-C.T."/>
            <person name="Winkler M.E."/>
        </authorList>
    </citation>
    <scope>NUCLEOTIDE SEQUENCE</scope>
</reference>
<dbReference type="EMBL" id="UINC01002096">
    <property type="protein sequence ID" value="SUZ92868.1"/>
    <property type="molecule type" value="Genomic_DNA"/>
</dbReference>
<evidence type="ECO:0000256" key="2">
    <source>
        <dbReference type="ARBA" id="ARBA00010442"/>
    </source>
</evidence>
<evidence type="ECO:0000256" key="7">
    <source>
        <dbReference type="SAM" id="Phobius"/>
    </source>
</evidence>
<comment type="similarity">
    <text evidence="2">Belongs to the ExbB/TolQ family.</text>
</comment>
<gene>
    <name evidence="9" type="ORF">METZ01_LOCUS45722</name>
</gene>
<evidence type="ECO:0000313" key="9">
    <source>
        <dbReference type="EMBL" id="SUZ92868.1"/>
    </source>
</evidence>
<evidence type="ECO:0000259" key="8">
    <source>
        <dbReference type="Pfam" id="PF01618"/>
    </source>
</evidence>
<sequence>MDFFSLPFTADFSSIAFSVLAILFGCSVIVWITLFMKFFSLIRVKFLQARALKLLESTKRMDELRLRFSKMPKNPLQEMFNLGDRELKKFLKSSPESDYDHRRELMDRLERMFEARILLAEKDLNAGQALLATIAVTSPFIGLFGTVIGVINTFMSIAELNSVELSVISPGIAEALVATAAGLFAAIPATLGYNLFRATIRGMTETMDYFALQLLHYLQRRLLRKK</sequence>
<keyword evidence="4 7" id="KW-0812">Transmembrane</keyword>
<keyword evidence="3" id="KW-1003">Cell membrane</keyword>
<feature type="transmembrane region" description="Helical" evidence="7">
    <location>
        <begin position="175"/>
        <end position="196"/>
    </location>
</feature>
<organism evidence="9">
    <name type="scientific">marine metagenome</name>
    <dbReference type="NCBI Taxonomy" id="408172"/>
    <lineage>
        <taxon>unclassified sequences</taxon>
        <taxon>metagenomes</taxon>
        <taxon>ecological metagenomes</taxon>
    </lineage>
</organism>
<dbReference type="Pfam" id="PF01618">
    <property type="entry name" value="MotA_ExbB"/>
    <property type="match status" value="1"/>
</dbReference>
<name>A0A381RPI3_9ZZZZ</name>
<dbReference type="GO" id="GO:0005886">
    <property type="term" value="C:plasma membrane"/>
    <property type="evidence" value="ECO:0007669"/>
    <property type="project" value="UniProtKB-SubCell"/>
</dbReference>
<evidence type="ECO:0000256" key="3">
    <source>
        <dbReference type="ARBA" id="ARBA00022475"/>
    </source>
</evidence>
<accession>A0A381RPI3</accession>
<dbReference type="PANTHER" id="PTHR30625:SF3">
    <property type="entry name" value="TOL-PAL SYSTEM PROTEIN TOLQ"/>
    <property type="match status" value="1"/>
</dbReference>
<feature type="transmembrane region" description="Helical" evidence="7">
    <location>
        <begin position="12"/>
        <end position="36"/>
    </location>
</feature>
<dbReference type="AlphaFoldDB" id="A0A381RPI3"/>
<dbReference type="GO" id="GO:0017038">
    <property type="term" value="P:protein import"/>
    <property type="evidence" value="ECO:0007669"/>
    <property type="project" value="TreeGrafter"/>
</dbReference>
<evidence type="ECO:0000256" key="6">
    <source>
        <dbReference type="ARBA" id="ARBA00023136"/>
    </source>
</evidence>
<dbReference type="InterPro" id="IPR002898">
    <property type="entry name" value="MotA_ExbB_proton_chnl"/>
</dbReference>
<dbReference type="PANTHER" id="PTHR30625">
    <property type="entry name" value="PROTEIN TOLQ"/>
    <property type="match status" value="1"/>
</dbReference>
<evidence type="ECO:0000256" key="5">
    <source>
        <dbReference type="ARBA" id="ARBA00022989"/>
    </source>
</evidence>
<feature type="domain" description="MotA/TolQ/ExbB proton channel" evidence="8">
    <location>
        <begin position="101"/>
        <end position="208"/>
    </location>
</feature>
<evidence type="ECO:0000256" key="1">
    <source>
        <dbReference type="ARBA" id="ARBA00004651"/>
    </source>
</evidence>
<keyword evidence="5 7" id="KW-1133">Transmembrane helix</keyword>
<evidence type="ECO:0000256" key="4">
    <source>
        <dbReference type="ARBA" id="ARBA00022692"/>
    </source>
</evidence>
<feature type="transmembrane region" description="Helical" evidence="7">
    <location>
        <begin position="129"/>
        <end position="155"/>
    </location>
</feature>
<proteinExistence type="inferred from homology"/>
<comment type="subcellular location">
    <subcellularLocation>
        <location evidence="1">Cell membrane</location>
        <topology evidence="1">Multi-pass membrane protein</topology>
    </subcellularLocation>
</comment>
<protein>
    <recommendedName>
        <fullName evidence="8">MotA/TolQ/ExbB proton channel domain-containing protein</fullName>
    </recommendedName>
</protein>